<feature type="coiled-coil region" evidence="1">
    <location>
        <begin position="153"/>
        <end position="208"/>
    </location>
</feature>
<keyword evidence="4" id="KW-1185">Reference proteome</keyword>
<feature type="region of interest" description="Disordered" evidence="2">
    <location>
        <begin position="1"/>
        <end position="57"/>
    </location>
</feature>
<evidence type="ECO:0000256" key="1">
    <source>
        <dbReference type="SAM" id="Coils"/>
    </source>
</evidence>
<evidence type="ECO:0000256" key="2">
    <source>
        <dbReference type="SAM" id="MobiDB-lite"/>
    </source>
</evidence>
<feature type="region of interest" description="Disordered" evidence="2">
    <location>
        <begin position="228"/>
        <end position="269"/>
    </location>
</feature>
<proteinExistence type="predicted"/>
<reference evidence="3 4" key="1">
    <citation type="submission" date="2016-07" db="EMBL/GenBank/DDBJ databases">
        <title>Pervasive Adenine N6-methylation of Active Genes in Fungi.</title>
        <authorList>
            <consortium name="DOE Joint Genome Institute"/>
            <person name="Mondo S.J."/>
            <person name="Dannebaum R.O."/>
            <person name="Kuo R.C."/>
            <person name="Labutti K."/>
            <person name="Haridas S."/>
            <person name="Kuo A."/>
            <person name="Salamov A."/>
            <person name="Ahrendt S.R."/>
            <person name="Lipzen A."/>
            <person name="Sullivan W."/>
            <person name="Andreopoulos W.B."/>
            <person name="Clum A."/>
            <person name="Lindquist E."/>
            <person name="Daum C."/>
            <person name="Ramamoorthy G.K."/>
            <person name="Gryganskyi A."/>
            <person name="Culley D."/>
            <person name="Magnuson J.K."/>
            <person name="James T.Y."/>
            <person name="O'Malley M.A."/>
            <person name="Stajich J.E."/>
            <person name="Spatafora J.W."/>
            <person name="Visel A."/>
            <person name="Grigoriev I.V."/>
        </authorList>
    </citation>
    <scope>NUCLEOTIDE SEQUENCE [LARGE SCALE GENOMIC DNA]</scope>
    <source>
        <strain evidence="3 4">68-887.2</strain>
    </source>
</reference>
<feature type="compositionally biased region" description="Low complexity" evidence="2">
    <location>
        <begin position="10"/>
        <end position="37"/>
    </location>
</feature>
<gene>
    <name evidence="3" type="ORF">BCR39DRAFT_562747</name>
</gene>
<organism evidence="3 4">
    <name type="scientific">Naematelia encephala</name>
    <dbReference type="NCBI Taxonomy" id="71784"/>
    <lineage>
        <taxon>Eukaryota</taxon>
        <taxon>Fungi</taxon>
        <taxon>Dikarya</taxon>
        <taxon>Basidiomycota</taxon>
        <taxon>Agaricomycotina</taxon>
        <taxon>Tremellomycetes</taxon>
        <taxon>Tremellales</taxon>
        <taxon>Naemateliaceae</taxon>
        <taxon>Naematelia</taxon>
    </lineage>
</organism>
<comment type="caution">
    <text evidence="3">The sequence shown here is derived from an EMBL/GenBank/DDBJ whole genome shotgun (WGS) entry which is preliminary data.</text>
</comment>
<dbReference type="AlphaFoldDB" id="A0A1Y2AF14"/>
<dbReference type="Proteomes" id="UP000193986">
    <property type="component" value="Unassembled WGS sequence"/>
</dbReference>
<sequence length="269" mass="30190">MFRSKKRPESITSGRPSSTTSPRSPSVTGSSGPGNSPRSHHVSATVPMSERRQPQQHIGLSRLLEVYDEYPNVVAELESTISQLHLAEESQRNANLKRFEVEEELVKEKEGRAKDAENAEKAKVAALALFKEEKEKAEQAMDKKVRGELDPKIKALEEKLKTTETEREKWKSESEVRRKKMEGWIESMEKLNKERNDADAREIKAAEERKVVDVKLRELDKTILDGLKEATKPTEETIATKSTATTTAAKSASDPTPPPPFSATPRKTE</sequence>
<dbReference type="InParanoid" id="A0A1Y2AF14"/>
<evidence type="ECO:0000313" key="3">
    <source>
        <dbReference type="EMBL" id="ORY21161.1"/>
    </source>
</evidence>
<evidence type="ECO:0000313" key="4">
    <source>
        <dbReference type="Proteomes" id="UP000193986"/>
    </source>
</evidence>
<accession>A0A1Y2AF14</accession>
<name>A0A1Y2AF14_9TREE</name>
<keyword evidence="1" id="KW-0175">Coiled coil</keyword>
<dbReference type="OrthoDB" id="2564008at2759"/>
<dbReference type="EMBL" id="MCFC01000117">
    <property type="protein sequence ID" value="ORY21161.1"/>
    <property type="molecule type" value="Genomic_DNA"/>
</dbReference>
<protein>
    <submittedName>
        <fullName evidence="3">Uncharacterized protein</fullName>
    </submittedName>
</protein>
<feature type="compositionally biased region" description="Low complexity" evidence="2">
    <location>
        <begin position="237"/>
        <end position="254"/>
    </location>
</feature>